<dbReference type="InterPro" id="IPR050126">
    <property type="entry name" value="Ap4A_hydrolase"/>
</dbReference>
<dbReference type="CDD" id="cd00838">
    <property type="entry name" value="MPP_superfamily"/>
    <property type="match status" value="1"/>
</dbReference>
<dbReference type="InterPro" id="IPR029052">
    <property type="entry name" value="Metallo-depent_PP-like"/>
</dbReference>
<comment type="similarity">
    <text evidence="1 2">Belongs to the metallophosphoesterase superfamily. YfcE family.</text>
</comment>
<dbReference type="InterPro" id="IPR000979">
    <property type="entry name" value="Phosphodiesterase_MJ0936/Vps29"/>
</dbReference>
<gene>
    <name evidence="4" type="ORF">ACFSVM_03725</name>
</gene>
<dbReference type="Proteomes" id="UP001597540">
    <property type="component" value="Unassembled WGS sequence"/>
</dbReference>
<keyword evidence="5" id="KW-1185">Reference proteome</keyword>
<reference evidence="5" key="1">
    <citation type="journal article" date="2019" name="Int. J. Syst. Evol. Microbiol.">
        <title>The Global Catalogue of Microorganisms (GCM) 10K type strain sequencing project: providing services to taxonomists for standard genome sequencing and annotation.</title>
        <authorList>
            <consortium name="The Broad Institute Genomics Platform"/>
            <consortium name="The Broad Institute Genome Sequencing Center for Infectious Disease"/>
            <person name="Wu L."/>
            <person name="Ma J."/>
        </authorList>
    </citation>
    <scope>NUCLEOTIDE SEQUENCE [LARGE SCALE GENOMIC DNA]</scope>
    <source>
        <strain evidence="5">KCTC 33849</strain>
    </source>
</reference>
<dbReference type="PANTHER" id="PTHR42850:SF2">
    <property type="entry name" value="BLL5683 PROTEIN"/>
    <property type="match status" value="1"/>
</dbReference>
<dbReference type="Gene3D" id="3.60.21.10">
    <property type="match status" value="1"/>
</dbReference>
<evidence type="ECO:0000259" key="3">
    <source>
        <dbReference type="Pfam" id="PF12850"/>
    </source>
</evidence>
<dbReference type="NCBIfam" id="TIGR00040">
    <property type="entry name" value="yfcE"/>
    <property type="match status" value="1"/>
</dbReference>
<accession>A0ABW5SIX5</accession>
<dbReference type="SUPFAM" id="SSF56300">
    <property type="entry name" value="Metallo-dependent phosphatases"/>
    <property type="match status" value="1"/>
</dbReference>
<evidence type="ECO:0000313" key="5">
    <source>
        <dbReference type="Proteomes" id="UP001597540"/>
    </source>
</evidence>
<organism evidence="4 5">
    <name type="scientific">Paenibacillus shunpengii</name>
    <dbReference type="NCBI Taxonomy" id="2054424"/>
    <lineage>
        <taxon>Bacteria</taxon>
        <taxon>Bacillati</taxon>
        <taxon>Bacillota</taxon>
        <taxon>Bacilli</taxon>
        <taxon>Bacillales</taxon>
        <taxon>Paenibacillaceae</taxon>
        <taxon>Paenibacillus</taxon>
    </lineage>
</organism>
<comment type="caution">
    <text evidence="4">The sequence shown here is derived from an EMBL/GenBank/DDBJ whole genome shotgun (WGS) entry which is preliminary data.</text>
</comment>
<dbReference type="InterPro" id="IPR011152">
    <property type="entry name" value="Pesterase_MJ0912"/>
</dbReference>
<dbReference type="PIRSF" id="PIRSF000883">
    <property type="entry name" value="Pesterase_MJ0912"/>
    <property type="match status" value="1"/>
</dbReference>
<dbReference type="EC" id="3.1.4.-" evidence="2"/>
<dbReference type="Pfam" id="PF12850">
    <property type="entry name" value="Metallophos_2"/>
    <property type="match status" value="1"/>
</dbReference>
<evidence type="ECO:0000256" key="2">
    <source>
        <dbReference type="RuleBase" id="RU362039"/>
    </source>
</evidence>
<keyword evidence="2" id="KW-0479">Metal-binding</keyword>
<proteinExistence type="inferred from homology"/>
<dbReference type="InterPro" id="IPR024654">
    <property type="entry name" value="Calcineurin-like_PHP_lpxH"/>
</dbReference>
<evidence type="ECO:0000313" key="4">
    <source>
        <dbReference type="EMBL" id="MFD2699564.1"/>
    </source>
</evidence>
<dbReference type="RefSeq" id="WP_379260490.1">
    <property type="nucleotide sequence ID" value="NZ_JBHUMJ010000002.1"/>
</dbReference>
<sequence>MKSYAIITDIHGNSPALKAVLEDIDSKEIEQIFCLGDMIGIGPDSNTVMELLLQRNNISFVIGNHEIAVIAAYKGELPPKGHEDERVHHKWLADRIEERYIDFLKKLPKRIVYEDSGIKFYLAHYHLNSMGDYLPIEKNPTSEKLDELYSNLDYDIVCFGHHHIVHQFKSDKINYFNPGSLGCYHKPIARYGIVRINNNSIEEEVIEVPYNNVSFLKSYEDLKVPDREFILKIFHGAQI</sequence>
<name>A0ABW5SIX5_9BACL</name>
<comment type="cofactor">
    <cofactor evidence="2">
        <name>a divalent metal cation</name>
        <dbReference type="ChEBI" id="CHEBI:60240"/>
    </cofactor>
</comment>
<dbReference type="PANTHER" id="PTHR42850">
    <property type="entry name" value="METALLOPHOSPHOESTERASE"/>
    <property type="match status" value="1"/>
</dbReference>
<feature type="domain" description="Calcineurin-like phosphoesterase" evidence="3">
    <location>
        <begin position="5"/>
        <end position="198"/>
    </location>
</feature>
<protein>
    <recommendedName>
        <fullName evidence="2">Phosphoesterase</fullName>
        <ecNumber evidence="2">3.1.4.-</ecNumber>
    </recommendedName>
</protein>
<dbReference type="EMBL" id="JBHUMJ010000002">
    <property type="protein sequence ID" value="MFD2699564.1"/>
    <property type="molecule type" value="Genomic_DNA"/>
</dbReference>
<evidence type="ECO:0000256" key="1">
    <source>
        <dbReference type="ARBA" id="ARBA00008950"/>
    </source>
</evidence>